<protein>
    <submittedName>
        <fullName evidence="3">AMP-dependent synthetase</fullName>
    </submittedName>
</protein>
<name>A0A4Z0W8Y9_9GAMM</name>
<dbReference type="PANTHER" id="PTHR43767:SF10">
    <property type="entry name" value="SURFACTIN SYNTHASE SUBUNIT 1"/>
    <property type="match status" value="1"/>
</dbReference>
<dbReference type="PROSITE" id="PS00455">
    <property type="entry name" value="AMP_BINDING"/>
    <property type="match status" value="1"/>
</dbReference>
<feature type="domain" description="AMP-dependent synthetase/ligase" evidence="1">
    <location>
        <begin position="18"/>
        <end position="342"/>
    </location>
</feature>
<dbReference type="EMBL" id="SRMF01000008">
    <property type="protein sequence ID" value="TGG91568.1"/>
    <property type="molecule type" value="Genomic_DNA"/>
</dbReference>
<proteinExistence type="predicted"/>
<dbReference type="GO" id="GO:0016877">
    <property type="term" value="F:ligase activity, forming carbon-sulfur bonds"/>
    <property type="evidence" value="ECO:0007669"/>
    <property type="project" value="UniProtKB-ARBA"/>
</dbReference>
<dbReference type="InterPro" id="IPR045851">
    <property type="entry name" value="AMP-bd_C_sf"/>
</dbReference>
<dbReference type="Gene3D" id="3.30.300.30">
    <property type="match status" value="1"/>
</dbReference>
<dbReference type="InterPro" id="IPR000873">
    <property type="entry name" value="AMP-dep_synth/lig_dom"/>
</dbReference>
<dbReference type="InterPro" id="IPR042099">
    <property type="entry name" value="ANL_N_sf"/>
</dbReference>
<dbReference type="Pfam" id="PF13193">
    <property type="entry name" value="AMP-binding_C"/>
    <property type="match status" value="1"/>
</dbReference>
<organism evidence="3 4">
    <name type="scientific">Natronospirillum operosum</name>
    <dbReference type="NCBI Taxonomy" id="2759953"/>
    <lineage>
        <taxon>Bacteria</taxon>
        <taxon>Pseudomonadati</taxon>
        <taxon>Pseudomonadota</taxon>
        <taxon>Gammaproteobacteria</taxon>
        <taxon>Oceanospirillales</taxon>
        <taxon>Natronospirillaceae</taxon>
        <taxon>Natronospirillum</taxon>
    </lineage>
</organism>
<evidence type="ECO:0000313" key="3">
    <source>
        <dbReference type="EMBL" id="TGG91568.1"/>
    </source>
</evidence>
<keyword evidence="4" id="KW-1185">Reference proteome</keyword>
<evidence type="ECO:0000259" key="1">
    <source>
        <dbReference type="Pfam" id="PF00501"/>
    </source>
</evidence>
<dbReference type="Proteomes" id="UP000297475">
    <property type="component" value="Unassembled WGS sequence"/>
</dbReference>
<evidence type="ECO:0000259" key="2">
    <source>
        <dbReference type="Pfam" id="PF13193"/>
    </source>
</evidence>
<dbReference type="InterPro" id="IPR050237">
    <property type="entry name" value="ATP-dep_AMP-bd_enzyme"/>
</dbReference>
<reference evidence="3 4" key="1">
    <citation type="submission" date="2019-04" db="EMBL/GenBank/DDBJ databases">
        <title>Natronospirillum operosus gen. nov., sp. nov., a haloalkaliphilic satellite isolated from decaying biomass of laboratory culture of cyanobacterium Geitlerinema sp. and proposal of Natronospirillaceae fam. nov. and Saccharospirillaceae fam. nov.</title>
        <authorList>
            <person name="Kevbrin V."/>
            <person name="Boltyanskaya Y."/>
            <person name="Koziaeva V."/>
            <person name="Grouzdev D.S."/>
            <person name="Park M."/>
            <person name="Cho J."/>
        </authorList>
    </citation>
    <scope>NUCLEOTIDE SEQUENCE [LARGE SCALE GENOMIC DNA]</scope>
    <source>
        <strain evidence="3 4">G-116</strain>
    </source>
</reference>
<feature type="domain" description="AMP-binding enzyme C-terminal" evidence="2">
    <location>
        <begin position="392"/>
        <end position="465"/>
    </location>
</feature>
<dbReference type="AlphaFoldDB" id="A0A4Z0W8Y9"/>
<dbReference type="InterPro" id="IPR025110">
    <property type="entry name" value="AMP-bd_C"/>
</dbReference>
<evidence type="ECO:0000313" key="4">
    <source>
        <dbReference type="Proteomes" id="UP000297475"/>
    </source>
</evidence>
<dbReference type="RefSeq" id="WP_135484352.1">
    <property type="nucleotide sequence ID" value="NZ_SRMF01000008.1"/>
</dbReference>
<gene>
    <name evidence="3" type="ORF">E4656_16195</name>
</gene>
<dbReference type="Gene3D" id="3.40.50.12780">
    <property type="entry name" value="N-terminal domain of ligase-like"/>
    <property type="match status" value="1"/>
</dbReference>
<dbReference type="InterPro" id="IPR020845">
    <property type="entry name" value="AMP-binding_CS"/>
</dbReference>
<dbReference type="OrthoDB" id="9765680at2"/>
<dbReference type="PANTHER" id="PTHR43767">
    <property type="entry name" value="LONG-CHAIN-FATTY-ACID--COA LIGASE"/>
    <property type="match status" value="1"/>
</dbReference>
<dbReference type="SUPFAM" id="SSF56801">
    <property type="entry name" value="Acetyl-CoA synthetase-like"/>
    <property type="match status" value="1"/>
</dbReference>
<dbReference type="Pfam" id="PF00501">
    <property type="entry name" value="AMP-binding"/>
    <property type="match status" value="1"/>
</dbReference>
<sequence>MPGDDAAGTFVRVAPACRSGQAALVCGDSHLSWGDLHRQVDALALTLHHRTRPGQAIALDLRQPLQLVVAFLGVVRAGCRALVFDPQWTAAQRQAIEQQVQIDLMLDDAGYAALEQAALCKNPSPADLPVPSAQDLFYVGFTSGSTGLPKGYRRQHASWLASFRISDRMFDLTQEDVVMAPGSLATSLHLYGVVHALARGIPAVLVPQFRPRSVLAAMRARNVTVCYGTPTQIRLLAQTLDRDKSPPLTALRHLIVSGAKWPEDTREALRRHFPAARLTEFYGTSETSFVTLHSDRDRAPLGSVGRPVPGVEVCIGPTPEAPVADGERGRIWVRSPLLFDGYECGGGDEIRRHGDWLTVGDHGWQDAAGHLYLVGREKRMLVSSGQNLYPEEMETWLQQMAGIEQAAVLGVQDELRGQRLVALYQTSAETASEQLRKHCAQRYPTAQLPRAWHQVSEWPLTRSGKSDFVRLQALADQLEAAHE</sequence>
<accession>A0A4Z0W8Y9</accession>
<comment type="caution">
    <text evidence="3">The sequence shown here is derived from an EMBL/GenBank/DDBJ whole genome shotgun (WGS) entry which is preliminary data.</text>
</comment>